<dbReference type="GO" id="GO:0043190">
    <property type="term" value="C:ATP-binding cassette (ABC) transporter complex"/>
    <property type="evidence" value="ECO:0007669"/>
    <property type="project" value="InterPro"/>
</dbReference>
<gene>
    <name evidence="3" type="ORF">FB558_3919</name>
</gene>
<dbReference type="Gene3D" id="3.40.190.10">
    <property type="entry name" value="Periplasmic binding protein-like II"/>
    <property type="match status" value="1"/>
</dbReference>
<dbReference type="EMBL" id="VFPA01000002">
    <property type="protein sequence ID" value="TQM11360.1"/>
    <property type="molecule type" value="Genomic_DNA"/>
</dbReference>
<dbReference type="OrthoDB" id="7232492at2"/>
<dbReference type="PROSITE" id="PS51257">
    <property type="entry name" value="PROKAR_LIPOPROTEIN"/>
    <property type="match status" value="1"/>
</dbReference>
<dbReference type="SUPFAM" id="SSF53850">
    <property type="entry name" value="Periplasmic binding protein-like II"/>
    <property type="match status" value="1"/>
</dbReference>
<dbReference type="Pfam" id="PF00496">
    <property type="entry name" value="SBP_bac_5"/>
    <property type="match status" value="1"/>
</dbReference>
<feature type="domain" description="Solute-binding protein family 5" evidence="2">
    <location>
        <begin position="91"/>
        <end position="410"/>
    </location>
</feature>
<protein>
    <submittedName>
        <fullName evidence="3">Peptide/nickel transport system substrate-binding protein</fullName>
    </submittedName>
</protein>
<keyword evidence="1" id="KW-0732">Signal</keyword>
<proteinExistence type="predicted"/>
<comment type="caution">
    <text evidence="3">The sequence shown here is derived from an EMBL/GenBank/DDBJ whole genome shotgun (WGS) entry which is preliminary data.</text>
</comment>
<evidence type="ECO:0000259" key="2">
    <source>
        <dbReference type="Pfam" id="PF00496"/>
    </source>
</evidence>
<evidence type="ECO:0000313" key="4">
    <source>
        <dbReference type="Proteomes" id="UP000315677"/>
    </source>
</evidence>
<dbReference type="GO" id="GO:1904680">
    <property type="term" value="F:peptide transmembrane transporter activity"/>
    <property type="evidence" value="ECO:0007669"/>
    <property type="project" value="TreeGrafter"/>
</dbReference>
<evidence type="ECO:0000313" key="3">
    <source>
        <dbReference type="EMBL" id="TQM11360.1"/>
    </source>
</evidence>
<feature type="signal peptide" evidence="1">
    <location>
        <begin position="1"/>
        <end position="26"/>
    </location>
</feature>
<sequence length="531" mass="56237">MSSGWARRAPAPVAALLAVIMVAACGAPGGGPAGIAPPDDVPTDPQASLTVGTVAVPTGFDPHRERSGGERPYTFLVFDRLTTVDSSMRARPMLATGWELAPDGLSLTMDLRPGVTFHDGTPFDAAAAAANIERAKTIEGSTSADDLATVQAVEVVGPTEVRFVLSAPTPELPELLAGPSGAMISPTSFADPAVDLLKDPGLSGTGPYVVGEFVPNEHVVFRRAPGPNWDPDAGRLAELELRFMSDDRTRASALRAGELDVMYVNSADAGAVKEAEVLARSGRFVHHRSPTGVLQALLMRSSVLTDRRIRQAIIQAIDRDAIVHGLLQDTCSASDQLIREGYPGHSADFTDPLPHDPDAARRLLAEAGVTDGLDLDIFFITGRPQVPEVAQHMLSEVGIRADVTPLTSIEVLSAYRGDRAATWGYQITPDLGIGATVDYIMAPSGIGGQSPAVDAAATTARTALAPDERERATAELAQVLAAEAFFVPFCHLDANYVMTEQVVGFDSAPVPYAQFMLDLRYVAKMREATQP</sequence>
<dbReference type="InterPro" id="IPR000914">
    <property type="entry name" value="SBP_5_dom"/>
</dbReference>
<organism evidence="3 4">
    <name type="scientific">Pseudonocardia kunmingensis</name>
    <dbReference type="NCBI Taxonomy" id="630975"/>
    <lineage>
        <taxon>Bacteria</taxon>
        <taxon>Bacillati</taxon>
        <taxon>Actinomycetota</taxon>
        <taxon>Actinomycetes</taxon>
        <taxon>Pseudonocardiales</taxon>
        <taxon>Pseudonocardiaceae</taxon>
        <taxon>Pseudonocardia</taxon>
    </lineage>
</organism>
<dbReference type="InterPro" id="IPR039424">
    <property type="entry name" value="SBP_5"/>
</dbReference>
<accession>A0A543DPV5</accession>
<dbReference type="GO" id="GO:0015833">
    <property type="term" value="P:peptide transport"/>
    <property type="evidence" value="ECO:0007669"/>
    <property type="project" value="TreeGrafter"/>
</dbReference>
<feature type="chain" id="PRO_5038755178" evidence="1">
    <location>
        <begin position="27"/>
        <end position="531"/>
    </location>
</feature>
<dbReference type="InterPro" id="IPR030678">
    <property type="entry name" value="Peptide/Ni-bd"/>
</dbReference>
<dbReference type="PIRSF" id="PIRSF002741">
    <property type="entry name" value="MppA"/>
    <property type="match status" value="1"/>
</dbReference>
<dbReference type="Proteomes" id="UP000315677">
    <property type="component" value="Unassembled WGS sequence"/>
</dbReference>
<dbReference type="AlphaFoldDB" id="A0A543DPV5"/>
<dbReference type="GO" id="GO:0042597">
    <property type="term" value="C:periplasmic space"/>
    <property type="evidence" value="ECO:0007669"/>
    <property type="project" value="UniProtKB-ARBA"/>
</dbReference>
<dbReference type="Gene3D" id="3.10.105.10">
    <property type="entry name" value="Dipeptide-binding Protein, Domain 3"/>
    <property type="match status" value="1"/>
</dbReference>
<keyword evidence="4" id="KW-1185">Reference proteome</keyword>
<name>A0A543DPV5_9PSEU</name>
<evidence type="ECO:0000256" key="1">
    <source>
        <dbReference type="SAM" id="SignalP"/>
    </source>
</evidence>
<dbReference type="PANTHER" id="PTHR30290">
    <property type="entry name" value="PERIPLASMIC BINDING COMPONENT OF ABC TRANSPORTER"/>
    <property type="match status" value="1"/>
</dbReference>
<reference evidence="3 4" key="1">
    <citation type="submission" date="2019-06" db="EMBL/GenBank/DDBJ databases">
        <title>Sequencing the genomes of 1000 actinobacteria strains.</title>
        <authorList>
            <person name="Klenk H.-P."/>
        </authorList>
    </citation>
    <scope>NUCLEOTIDE SEQUENCE [LARGE SCALE GENOMIC DNA]</scope>
    <source>
        <strain evidence="3 4">DSM 45301</strain>
    </source>
</reference>